<protein>
    <submittedName>
        <fullName evidence="1">Uncharacterized protein</fullName>
    </submittedName>
</protein>
<dbReference type="AlphaFoldDB" id="A0A9D4E484"/>
<sequence length="74" mass="8726">MCREAVDDFRRYRRDKEANSQQFKMLTNSGVVRVPSSSIKVGDLVIVEKVTPLCCCCFFVKYTHIYMYLIFNYV</sequence>
<proteinExistence type="predicted"/>
<evidence type="ECO:0000313" key="2">
    <source>
        <dbReference type="Proteomes" id="UP000828390"/>
    </source>
</evidence>
<comment type="caution">
    <text evidence="1">The sequence shown here is derived from an EMBL/GenBank/DDBJ whole genome shotgun (WGS) entry which is preliminary data.</text>
</comment>
<reference evidence="1" key="1">
    <citation type="journal article" date="2019" name="bioRxiv">
        <title>The Genome of the Zebra Mussel, Dreissena polymorpha: A Resource for Invasive Species Research.</title>
        <authorList>
            <person name="McCartney M.A."/>
            <person name="Auch B."/>
            <person name="Kono T."/>
            <person name="Mallez S."/>
            <person name="Zhang Y."/>
            <person name="Obille A."/>
            <person name="Becker A."/>
            <person name="Abrahante J.E."/>
            <person name="Garbe J."/>
            <person name="Badalamenti J.P."/>
            <person name="Herman A."/>
            <person name="Mangelson H."/>
            <person name="Liachko I."/>
            <person name="Sullivan S."/>
            <person name="Sone E.D."/>
            <person name="Koren S."/>
            <person name="Silverstein K.A.T."/>
            <person name="Beckman K.B."/>
            <person name="Gohl D.M."/>
        </authorList>
    </citation>
    <scope>NUCLEOTIDE SEQUENCE</scope>
    <source>
        <strain evidence="1">Duluth1</strain>
        <tissue evidence="1">Whole animal</tissue>
    </source>
</reference>
<organism evidence="1 2">
    <name type="scientific">Dreissena polymorpha</name>
    <name type="common">Zebra mussel</name>
    <name type="synonym">Mytilus polymorpha</name>
    <dbReference type="NCBI Taxonomy" id="45954"/>
    <lineage>
        <taxon>Eukaryota</taxon>
        <taxon>Metazoa</taxon>
        <taxon>Spiralia</taxon>
        <taxon>Lophotrochozoa</taxon>
        <taxon>Mollusca</taxon>
        <taxon>Bivalvia</taxon>
        <taxon>Autobranchia</taxon>
        <taxon>Heteroconchia</taxon>
        <taxon>Euheterodonta</taxon>
        <taxon>Imparidentia</taxon>
        <taxon>Neoheterodontei</taxon>
        <taxon>Myida</taxon>
        <taxon>Dreissenoidea</taxon>
        <taxon>Dreissenidae</taxon>
        <taxon>Dreissena</taxon>
    </lineage>
</organism>
<dbReference type="EMBL" id="JAIWYP010000009">
    <property type="protein sequence ID" value="KAH3772808.1"/>
    <property type="molecule type" value="Genomic_DNA"/>
</dbReference>
<evidence type="ECO:0000313" key="1">
    <source>
        <dbReference type="EMBL" id="KAH3772808.1"/>
    </source>
</evidence>
<dbReference type="Gene3D" id="2.70.150.10">
    <property type="entry name" value="Calcium-transporting ATPase, cytoplasmic transduction domain A"/>
    <property type="match status" value="1"/>
</dbReference>
<accession>A0A9D4E484</accession>
<name>A0A9D4E484_DREPO</name>
<dbReference type="Proteomes" id="UP000828390">
    <property type="component" value="Unassembled WGS sequence"/>
</dbReference>
<reference evidence="1" key="2">
    <citation type="submission" date="2020-11" db="EMBL/GenBank/DDBJ databases">
        <authorList>
            <person name="McCartney M.A."/>
            <person name="Auch B."/>
            <person name="Kono T."/>
            <person name="Mallez S."/>
            <person name="Becker A."/>
            <person name="Gohl D.M."/>
            <person name="Silverstein K.A.T."/>
            <person name="Koren S."/>
            <person name="Bechman K.B."/>
            <person name="Herman A."/>
            <person name="Abrahante J.E."/>
            <person name="Garbe J."/>
        </authorList>
    </citation>
    <scope>NUCLEOTIDE SEQUENCE</scope>
    <source>
        <strain evidence="1">Duluth1</strain>
        <tissue evidence="1">Whole animal</tissue>
    </source>
</reference>
<gene>
    <name evidence="1" type="ORF">DPMN_174155</name>
</gene>
<keyword evidence="2" id="KW-1185">Reference proteome</keyword>